<evidence type="ECO:0000313" key="1">
    <source>
        <dbReference type="EMBL" id="OJA10725.1"/>
    </source>
</evidence>
<keyword evidence="2" id="KW-1185">Reference proteome</keyword>
<organism evidence="1 2">
    <name type="scientific">Rhizopogon vesiculosus</name>
    <dbReference type="NCBI Taxonomy" id="180088"/>
    <lineage>
        <taxon>Eukaryota</taxon>
        <taxon>Fungi</taxon>
        <taxon>Dikarya</taxon>
        <taxon>Basidiomycota</taxon>
        <taxon>Agaricomycotina</taxon>
        <taxon>Agaricomycetes</taxon>
        <taxon>Agaricomycetidae</taxon>
        <taxon>Boletales</taxon>
        <taxon>Suillineae</taxon>
        <taxon>Rhizopogonaceae</taxon>
        <taxon>Rhizopogon</taxon>
    </lineage>
</organism>
<evidence type="ECO:0000313" key="2">
    <source>
        <dbReference type="Proteomes" id="UP000183567"/>
    </source>
</evidence>
<accession>A0A1J8PP89</accession>
<dbReference type="STRING" id="180088.A0A1J8PP89"/>
<dbReference type="InterPro" id="IPR038737">
    <property type="entry name" value="SF3b_su1-like"/>
</dbReference>
<proteinExistence type="predicted"/>
<reference evidence="1 2" key="1">
    <citation type="submission" date="2016-03" db="EMBL/GenBank/DDBJ databases">
        <title>Comparative genomics of the ectomycorrhizal sister species Rhizopogon vinicolor and Rhizopogon vesiculosus (Basidiomycota: Boletales) reveals a divergence of the mating type B locus.</title>
        <authorList>
            <person name="Mujic A.B."/>
            <person name="Kuo A."/>
            <person name="Tritt A."/>
            <person name="Lipzen A."/>
            <person name="Chen C."/>
            <person name="Johnson J."/>
            <person name="Sharma A."/>
            <person name="Barry K."/>
            <person name="Grigoriev I.V."/>
            <person name="Spatafora J.W."/>
        </authorList>
    </citation>
    <scope>NUCLEOTIDE SEQUENCE [LARGE SCALE GENOMIC DNA]</scope>
    <source>
        <strain evidence="1 2">AM-OR11-056</strain>
    </source>
</reference>
<dbReference type="PANTHER" id="PTHR12097">
    <property type="entry name" value="SPLICING FACTOR 3B, SUBUNIT 1-RELATED"/>
    <property type="match status" value="1"/>
</dbReference>
<dbReference type="EMBL" id="LVVM01005389">
    <property type="protein sequence ID" value="OJA10725.1"/>
    <property type="molecule type" value="Genomic_DNA"/>
</dbReference>
<dbReference type="AlphaFoldDB" id="A0A1J8PP89"/>
<gene>
    <name evidence="1" type="ORF">AZE42_04267</name>
</gene>
<dbReference type="OrthoDB" id="438939at2759"/>
<name>A0A1J8PP89_9AGAM</name>
<dbReference type="Proteomes" id="UP000183567">
    <property type="component" value="Unassembled WGS sequence"/>
</dbReference>
<dbReference type="Gene3D" id="1.25.10.10">
    <property type="entry name" value="Leucine-rich Repeat Variant"/>
    <property type="match status" value="1"/>
</dbReference>
<dbReference type="InterPro" id="IPR011989">
    <property type="entry name" value="ARM-like"/>
</dbReference>
<sequence length="58" mass="6167">MLNGFGTIINALSICVKPYLTQIVSSVLWQLNNKSAKVQQQAADLTTRLAVHAGPGSV</sequence>
<protein>
    <submittedName>
        <fullName evidence="1">Uncharacterized protein</fullName>
    </submittedName>
</protein>
<dbReference type="GO" id="GO:0003729">
    <property type="term" value="F:mRNA binding"/>
    <property type="evidence" value="ECO:0007669"/>
    <property type="project" value="InterPro"/>
</dbReference>
<dbReference type="GO" id="GO:0000245">
    <property type="term" value="P:spliceosomal complex assembly"/>
    <property type="evidence" value="ECO:0007669"/>
    <property type="project" value="InterPro"/>
</dbReference>
<comment type="caution">
    <text evidence="1">The sequence shown here is derived from an EMBL/GenBank/DDBJ whole genome shotgun (WGS) entry which is preliminary data.</text>
</comment>